<dbReference type="InterPro" id="IPR000504">
    <property type="entry name" value="RRM_dom"/>
</dbReference>
<gene>
    <name evidence="11" type="ORF">GH714_029078</name>
</gene>
<dbReference type="InterPro" id="IPR035979">
    <property type="entry name" value="RBD_domain_sf"/>
</dbReference>
<keyword evidence="12" id="KW-1185">Reference proteome</keyword>
<dbReference type="EMBL" id="JAAGAX010000008">
    <property type="protein sequence ID" value="KAF2307485.1"/>
    <property type="molecule type" value="Genomic_DNA"/>
</dbReference>
<accession>A0A6A6M4D9</accession>
<dbReference type="PROSITE" id="PS50102">
    <property type="entry name" value="RRM"/>
    <property type="match status" value="2"/>
</dbReference>
<feature type="domain" description="RRM" evidence="10">
    <location>
        <begin position="101"/>
        <end position="171"/>
    </location>
</feature>
<comment type="function">
    <text evidence="8">Binds the poly(A) tail of mRNA. Appears to be an important mediator of the multiple roles of the poly(A) tail in mRNA biogenesis, stability and translation.</text>
</comment>
<dbReference type="GO" id="GO:0005634">
    <property type="term" value="C:nucleus"/>
    <property type="evidence" value="ECO:0007669"/>
    <property type="project" value="UniProtKB-SubCell"/>
</dbReference>
<evidence type="ECO:0000256" key="7">
    <source>
        <dbReference type="ARBA" id="ARBA00023242"/>
    </source>
</evidence>
<evidence type="ECO:0000256" key="5">
    <source>
        <dbReference type="ARBA" id="ARBA00022737"/>
    </source>
</evidence>
<keyword evidence="4" id="KW-0963">Cytoplasm</keyword>
<name>A0A6A6M4D9_HEVBR</name>
<comment type="subcellular location">
    <subcellularLocation>
        <location evidence="2">Cytoplasm</location>
    </subcellularLocation>
    <subcellularLocation>
        <location evidence="1">Nucleus</location>
    </subcellularLocation>
</comment>
<evidence type="ECO:0000256" key="1">
    <source>
        <dbReference type="ARBA" id="ARBA00004123"/>
    </source>
</evidence>
<dbReference type="Gene3D" id="3.30.70.330">
    <property type="match status" value="2"/>
</dbReference>
<keyword evidence="5" id="KW-0677">Repeat</keyword>
<protein>
    <recommendedName>
        <fullName evidence="10">RRM domain-containing protein</fullName>
    </recommendedName>
</protein>
<dbReference type="SUPFAM" id="SSF54928">
    <property type="entry name" value="RNA-binding domain, RBD"/>
    <property type="match status" value="1"/>
</dbReference>
<evidence type="ECO:0000259" key="10">
    <source>
        <dbReference type="PROSITE" id="PS50102"/>
    </source>
</evidence>
<evidence type="ECO:0000256" key="2">
    <source>
        <dbReference type="ARBA" id="ARBA00004496"/>
    </source>
</evidence>
<evidence type="ECO:0000313" key="11">
    <source>
        <dbReference type="EMBL" id="KAF2307485.1"/>
    </source>
</evidence>
<dbReference type="GO" id="GO:0003723">
    <property type="term" value="F:RNA binding"/>
    <property type="evidence" value="ECO:0007669"/>
    <property type="project" value="UniProtKB-UniRule"/>
</dbReference>
<comment type="caution">
    <text evidence="11">The sequence shown here is derived from an EMBL/GenBank/DDBJ whole genome shotgun (WGS) entry which is preliminary data.</text>
</comment>
<proteinExistence type="inferred from homology"/>
<reference evidence="11 12" key="1">
    <citation type="journal article" date="2020" name="Mol. Plant">
        <title>The Chromosome-Based Rubber Tree Genome Provides New Insights into Spurge Genome Evolution and Rubber Biosynthesis.</title>
        <authorList>
            <person name="Liu J."/>
            <person name="Shi C."/>
            <person name="Shi C.C."/>
            <person name="Li W."/>
            <person name="Zhang Q.J."/>
            <person name="Zhang Y."/>
            <person name="Li K."/>
            <person name="Lu H.F."/>
            <person name="Shi C."/>
            <person name="Zhu S.T."/>
            <person name="Xiao Z.Y."/>
            <person name="Nan H."/>
            <person name="Yue Y."/>
            <person name="Zhu X.G."/>
            <person name="Wu Y."/>
            <person name="Hong X.N."/>
            <person name="Fan G.Y."/>
            <person name="Tong Y."/>
            <person name="Zhang D."/>
            <person name="Mao C.L."/>
            <person name="Liu Y.L."/>
            <person name="Hao S.J."/>
            <person name="Liu W.Q."/>
            <person name="Lv M.Q."/>
            <person name="Zhang H.B."/>
            <person name="Liu Y."/>
            <person name="Hu-Tang G.R."/>
            <person name="Wang J.P."/>
            <person name="Wang J.H."/>
            <person name="Sun Y.H."/>
            <person name="Ni S.B."/>
            <person name="Chen W.B."/>
            <person name="Zhang X.C."/>
            <person name="Jiao Y.N."/>
            <person name="Eichler E.E."/>
            <person name="Li G.H."/>
            <person name="Liu X."/>
            <person name="Gao L.Z."/>
        </authorList>
    </citation>
    <scope>NUCLEOTIDE SEQUENCE [LARGE SCALE GENOMIC DNA]</scope>
    <source>
        <strain evidence="12">cv. GT1</strain>
        <tissue evidence="11">Leaf</tissue>
    </source>
</reference>
<feature type="domain" description="RRM" evidence="10">
    <location>
        <begin position="13"/>
        <end position="91"/>
    </location>
</feature>
<dbReference type="Pfam" id="PF00076">
    <property type="entry name" value="RRM_1"/>
    <property type="match status" value="2"/>
</dbReference>
<evidence type="ECO:0000256" key="8">
    <source>
        <dbReference type="ARBA" id="ARBA00054110"/>
    </source>
</evidence>
<keyword evidence="6 9" id="KW-0694">RNA-binding</keyword>
<dbReference type="SMART" id="SM00360">
    <property type="entry name" value="RRM"/>
    <property type="match status" value="2"/>
</dbReference>
<dbReference type="AlphaFoldDB" id="A0A6A6M4D9"/>
<keyword evidence="7" id="KW-0539">Nucleus</keyword>
<dbReference type="GO" id="GO:0005737">
    <property type="term" value="C:cytoplasm"/>
    <property type="evidence" value="ECO:0007669"/>
    <property type="project" value="UniProtKB-SubCell"/>
</dbReference>
<dbReference type="FunFam" id="3.30.70.330:FF:000782">
    <property type="entry name" value="Polyadenylate-binding protein"/>
    <property type="match status" value="1"/>
</dbReference>
<evidence type="ECO:0000256" key="4">
    <source>
        <dbReference type="ARBA" id="ARBA00022490"/>
    </source>
</evidence>
<organism evidence="11 12">
    <name type="scientific">Hevea brasiliensis</name>
    <name type="common">Para rubber tree</name>
    <name type="synonym">Siphonia brasiliensis</name>
    <dbReference type="NCBI Taxonomy" id="3981"/>
    <lineage>
        <taxon>Eukaryota</taxon>
        <taxon>Viridiplantae</taxon>
        <taxon>Streptophyta</taxon>
        <taxon>Embryophyta</taxon>
        <taxon>Tracheophyta</taxon>
        <taxon>Spermatophyta</taxon>
        <taxon>Magnoliopsida</taxon>
        <taxon>eudicotyledons</taxon>
        <taxon>Gunneridae</taxon>
        <taxon>Pentapetalae</taxon>
        <taxon>rosids</taxon>
        <taxon>fabids</taxon>
        <taxon>Malpighiales</taxon>
        <taxon>Euphorbiaceae</taxon>
        <taxon>Crotonoideae</taxon>
        <taxon>Micrandreae</taxon>
        <taxon>Hevea</taxon>
    </lineage>
</organism>
<evidence type="ECO:0000256" key="9">
    <source>
        <dbReference type="PROSITE-ProRule" id="PRU00176"/>
    </source>
</evidence>
<sequence length="171" mass="18574">MAVPSMVSATAPASLYVGDLHPDVTDGQLFDAFSEFKSLASVRVCRDSSSGRSLCYGYVNFISPQDAIQAIEMMNHTALNGKFLRVMWSHRDSDTRKSGIGNVYVKNLSESIDNVGLQDLFGKFGTIISCKVAMNEDGKSKGHGFVQFDSEDCANSAIEKLNGSIVSDKQM</sequence>
<evidence type="ECO:0000313" key="12">
    <source>
        <dbReference type="Proteomes" id="UP000467840"/>
    </source>
</evidence>
<evidence type="ECO:0000256" key="6">
    <source>
        <dbReference type="ARBA" id="ARBA00022884"/>
    </source>
</evidence>
<comment type="similarity">
    <text evidence="3">Belongs to the polyadenylate-binding protein type-1 family.</text>
</comment>
<evidence type="ECO:0000256" key="3">
    <source>
        <dbReference type="ARBA" id="ARBA00008557"/>
    </source>
</evidence>
<dbReference type="FunFam" id="3.30.70.330:FF:000651">
    <property type="entry name" value="Poly(A) binding protein cytoplasmic 1 like"/>
    <property type="match status" value="1"/>
</dbReference>
<dbReference type="Proteomes" id="UP000467840">
    <property type="component" value="Chromosome 9"/>
</dbReference>
<dbReference type="PANTHER" id="PTHR24012">
    <property type="entry name" value="RNA BINDING PROTEIN"/>
    <property type="match status" value="1"/>
</dbReference>
<dbReference type="InterPro" id="IPR012677">
    <property type="entry name" value="Nucleotide-bd_a/b_plait_sf"/>
</dbReference>